<sequence length="94" mass="10291">MQRKLDMGRKVATITDLGMQVACMDPRLPGPTNGLWSAVDWLLCRDGKWRPVEPGTFPLAHGANSRVGRLRAHGNAINAEQARVFIKAGMSCMS</sequence>
<comment type="caution">
    <text evidence="1">The sequence shown here is derived from an EMBL/GenBank/DDBJ whole genome shotgun (WGS) entry which is preliminary data.</text>
</comment>
<name>A0A096HG76_COMTE</name>
<dbReference type="Proteomes" id="UP000029553">
    <property type="component" value="Unassembled WGS sequence"/>
</dbReference>
<gene>
    <name evidence="1" type="ORF">P353_17555</name>
</gene>
<dbReference type="EMBL" id="AWOR01000057">
    <property type="protein sequence ID" value="KGH27877.1"/>
    <property type="molecule type" value="Genomic_DNA"/>
</dbReference>
<evidence type="ECO:0008006" key="3">
    <source>
        <dbReference type="Google" id="ProtNLM"/>
    </source>
</evidence>
<evidence type="ECO:0000313" key="1">
    <source>
        <dbReference type="EMBL" id="KGH27877.1"/>
    </source>
</evidence>
<dbReference type="AlphaFoldDB" id="A0A096HG76"/>
<accession>A0A096HG76</accession>
<protein>
    <recommendedName>
        <fullName evidence="3">DNA (cytosine-5-)-methyltransferase</fullName>
    </recommendedName>
</protein>
<reference evidence="1 2" key="1">
    <citation type="submission" date="2013-09" db="EMBL/GenBank/DDBJ databases">
        <title>High correlation between genotypes and phenotypes of environmental bacteria Comamonas testosteroni strains.</title>
        <authorList>
            <person name="Liu L."/>
            <person name="Zhu W."/>
            <person name="Xia X."/>
            <person name="Xu B."/>
            <person name="Luo M."/>
            <person name="Wang G."/>
        </authorList>
    </citation>
    <scope>NUCLEOTIDE SEQUENCE [LARGE SCALE GENOMIC DNA]</scope>
    <source>
        <strain evidence="1 2">JL40</strain>
    </source>
</reference>
<dbReference type="RefSeq" id="WP_034371857.1">
    <property type="nucleotide sequence ID" value="NZ_AWOR01000057.1"/>
</dbReference>
<organism evidence="1 2">
    <name type="scientific">Comamonas testosteroni</name>
    <name type="common">Pseudomonas testosteroni</name>
    <dbReference type="NCBI Taxonomy" id="285"/>
    <lineage>
        <taxon>Bacteria</taxon>
        <taxon>Pseudomonadati</taxon>
        <taxon>Pseudomonadota</taxon>
        <taxon>Betaproteobacteria</taxon>
        <taxon>Burkholderiales</taxon>
        <taxon>Comamonadaceae</taxon>
        <taxon>Comamonas</taxon>
    </lineage>
</organism>
<evidence type="ECO:0000313" key="2">
    <source>
        <dbReference type="Proteomes" id="UP000029553"/>
    </source>
</evidence>
<proteinExistence type="predicted"/>